<evidence type="ECO:0000256" key="1">
    <source>
        <dbReference type="SAM" id="MobiDB-lite"/>
    </source>
</evidence>
<feature type="compositionally biased region" description="Acidic residues" evidence="1">
    <location>
        <begin position="135"/>
        <end position="161"/>
    </location>
</feature>
<name>A0AAD7F7E0_9AGAR</name>
<evidence type="ECO:0000313" key="2">
    <source>
        <dbReference type="EMBL" id="KAJ7602334.1"/>
    </source>
</evidence>
<accession>A0AAD7F7E0</accession>
<comment type="caution">
    <text evidence="2">The sequence shown here is derived from an EMBL/GenBank/DDBJ whole genome shotgun (WGS) entry which is preliminary data.</text>
</comment>
<protein>
    <submittedName>
        <fullName evidence="2">Uncharacterized protein</fullName>
    </submittedName>
</protein>
<dbReference type="EMBL" id="JARKIF010000233">
    <property type="protein sequence ID" value="KAJ7602334.1"/>
    <property type="molecule type" value="Genomic_DNA"/>
</dbReference>
<organism evidence="2 3">
    <name type="scientific">Roridomyces roridus</name>
    <dbReference type="NCBI Taxonomy" id="1738132"/>
    <lineage>
        <taxon>Eukaryota</taxon>
        <taxon>Fungi</taxon>
        <taxon>Dikarya</taxon>
        <taxon>Basidiomycota</taxon>
        <taxon>Agaricomycotina</taxon>
        <taxon>Agaricomycetes</taxon>
        <taxon>Agaricomycetidae</taxon>
        <taxon>Agaricales</taxon>
        <taxon>Marasmiineae</taxon>
        <taxon>Mycenaceae</taxon>
        <taxon>Roridomyces</taxon>
    </lineage>
</organism>
<gene>
    <name evidence="2" type="ORF">FB45DRAFT_883356</name>
</gene>
<sequence>MTKLDGFFFALDLSLHRRCLASIVPGVSIPPHIMGRITSKKGGSAKPSKTKRRSNYKYCHCRKTCGKLISERTRRDHYRLVPLHSIRASVSPDHATSDEGSDNEMDTAPALPFDHRFNDDSDDDSAAPVTALDEVQSDWDYDLEVSAADETEIEEDVDMDA</sequence>
<feature type="region of interest" description="Disordered" evidence="1">
    <location>
        <begin position="89"/>
        <end position="161"/>
    </location>
</feature>
<keyword evidence="3" id="KW-1185">Reference proteome</keyword>
<proteinExistence type="predicted"/>
<dbReference type="Proteomes" id="UP001221142">
    <property type="component" value="Unassembled WGS sequence"/>
</dbReference>
<evidence type="ECO:0000313" key="3">
    <source>
        <dbReference type="Proteomes" id="UP001221142"/>
    </source>
</evidence>
<dbReference type="AlphaFoldDB" id="A0AAD7F7E0"/>
<reference evidence="2" key="1">
    <citation type="submission" date="2023-03" db="EMBL/GenBank/DDBJ databases">
        <title>Massive genome expansion in bonnet fungi (Mycena s.s.) driven by repeated elements and novel gene families across ecological guilds.</title>
        <authorList>
            <consortium name="Lawrence Berkeley National Laboratory"/>
            <person name="Harder C.B."/>
            <person name="Miyauchi S."/>
            <person name="Viragh M."/>
            <person name="Kuo A."/>
            <person name="Thoen E."/>
            <person name="Andreopoulos B."/>
            <person name="Lu D."/>
            <person name="Skrede I."/>
            <person name="Drula E."/>
            <person name="Henrissat B."/>
            <person name="Morin E."/>
            <person name="Kohler A."/>
            <person name="Barry K."/>
            <person name="LaButti K."/>
            <person name="Morin E."/>
            <person name="Salamov A."/>
            <person name="Lipzen A."/>
            <person name="Mereny Z."/>
            <person name="Hegedus B."/>
            <person name="Baldrian P."/>
            <person name="Stursova M."/>
            <person name="Weitz H."/>
            <person name="Taylor A."/>
            <person name="Grigoriev I.V."/>
            <person name="Nagy L.G."/>
            <person name="Martin F."/>
            <person name="Kauserud H."/>
        </authorList>
    </citation>
    <scope>NUCLEOTIDE SEQUENCE</scope>
    <source>
        <strain evidence="2">9284</strain>
    </source>
</reference>